<protein>
    <submittedName>
        <fullName evidence="2">Uncharacterized protein</fullName>
    </submittedName>
</protein>
<gene>
    <name evidence="2" type="ORF">AMS68_002021</name>
</gene>
<evidence type="ECO:0000313" key="2">
    <source>
        <dbReference type="EMBL" id="QIW96503.1"/>
    </source>
</evidence>
<keyword evidence="3" id="KW-1185">Reference proteome</keyword>
<organism evidence="2 3">
    <name type="scientific">Peltaster fructicola</name>
    <dbReference type="NCBI Taxonomy" id="286661"/>
    <lineage>
        <taxon>Eukaryota</taxon>
        <taxon>Fungi</taxon>
        <taxon>Dikarya</taxon>
        <taxon>Ascomycota</taxon>
        <taxon>Pezizomycotina</taxon>
        <taxon>Dothideomycetes</taxon>
        <taxon>Dothideomycetes incertae sedis</taxon>
        <taxon>Peltaster</taxon>
    </lineage>
</organism>
<evidence type="ECO:0000313" key="3">
    <source>
        <dbReference type="Proteomes" id="UP000503462"/>
    </source>
</evidence>
<feature type="compositionally biased region" description="Polar residues" evidence="1">
    <location>
        <begin position="249"/>
        <end position="261"/>
    </location>
</feature>
<feature type="compositionally biased region" description="Acidic residues" evidence="1">
    <location>
        <begin position="164"/>
        <end position="180"/>
    </location>
</feature>
<feature type="region of interest" description="Disordered" evidence="1">
    <location>
        <begin position="138"/>
        <end position="184"/>
    </location>
</feature>
<dbReference type="EMBL" id="CP051139">
    <property type="protein sequence ID" value="QIW96503.1"/>
    <property type="molecule type" value="Genomic_DNA"/>
</dbReference>
<dbReference type="Proteomes" id="UP000503462">
    <property type="component" value="Chromosome 1"/>
</dbReference>
<feature type="compositionally biased region" description="Polar residues" evidence="1">
    <location>
        <begin position="146"/>
        <end position="157"/>
    </location>
</feature>
<proteinExistence type="predicted"/>
<dbReference type="AlphaFoldDB" id="A0A6H0XP53"/>
<name>A0A6H0XP53_9PEZI</name>
<feature type="compositionally biased region" description="Basic and acidic residues" evidence="1">
    <location>
        <begin position="210"/>
        <end position="224"/>
    </location>
</feature>
<sequence>MVHSRSVLSAEQCLGWLFSKGISRGGLREYDHDHLIAEIVQGIDVIKQRALALGQQAIRTSAEIARASDALYEQVGARVWPGRAHPSKPAWVADAGTGVCGGLYKKDLRFHDPQDHERLKSLFRHMILVKCRAFRQNRRQKDRPTAVTSANHIQASGESRDEVSVDDESRADEEDDDDGDFADRDWQDRRRDLDLQHWHETRGASVVVREGNDRHLRSQPREGRFSFSTSSTSHSASLLTAASGSAQTQTRTSEQPSSAGTESEAHASRDLTWNAPLSANDEQKLLQLSQGPIDLQSAKSRDATLNLLRRIYLELRVPTTGDVVIINLARCVSREALFKKIDETMQEHEEKAHELTFGTGDDDSDTPEELRRIVLRRGGFRDSFPTFLHCLRQIDNGVDTYNLVADVTVRRAAR</sequence>
<feature type="region of interest" description="Disordered" evidence="1">
    <location>
        <begin position="209"/>
        <end position="267"/>
    </location>
</feature>
<feature type="compositionally biased region" description="Low complexity" evidence="1">
    <location>
        <begin position="226"/>
        <end position="248"/>
    </location>
</feature>
<accession>A0A6H0XP53</accession>
<evidence type="ECO:0000256" key="1">
    <source>
        <dbReference type="SAM" id="MobiDB-lite"/>
    </source>
</evidence>
<reference evidence="2 3" key="1">
    <citation type="journal article" date="2016" name="Sci. Rep.">
        <title>Peltaster fructicola genome reveals evolution from an invasive phytopathogen to an ectophytic parasite.</title>
        <authorList>
            <person name="Xu C."/>
            <person name="Chen H."/>
            <person name="Gleason M.L."/>
            <person name="Xu J.R."/>
            <person name="Liu H."/>
            <person name="Zhang R."/>
            <person name="Sun G."/>
        </authorList>
    </citation>
    <scope>NUCLEOTIDE SEQUENCE [LARGE SCALE GENOMIC DNA]</scope>
    <source>
        <strain evidence="2 3">LNHT1506</strain>
    </source>
</reference>